<dbReference type="Proteomes" id="UP001054252">
    <property type="component" value="Unassembled WGS sequence"/>
</dbReference>
<keyword evidence="5" id="KW-1185">Reference proteome</keyword>
<comment type="caution">
    <text evidence="3">Lacks conserved residue(s) required for the propagation of feature annotation.</text>
</comment>
<comment type="similarity">
    <text evidence="3">Belongs to the GRAS family.</text>
</comment>
<dbReference type="EMBL" id="BPVZ01000133">
    <property type="protein sequence ID" value="GKV39203.1"/>
    <property type="molecule type" value="Genomic_DNA"/>
</dbReference>
<accession>A0AAV5LP31</accession>
<protein>
    <submittedName>
        <fullName evidence="4">Uncharacterized protein</fullName>
    </submittedName>
</protein>
<sequence length="95" mass="10837">MRGDVVDALKKCAEALQQGNRRLANAKMGRVLDLAEEETMATTSRLIGYFAQALACRAYGIHPKYFSFPSPDWKYWMCYWHGLFSTVVRLRTGVT</sequence>
<dbReference type="InterPro" id="IPR005202">
    <property type="entry name" value="TF_GRAS"/>
</dbReference>
<dbReference type="PROSITE" id="PS50985">
    <property type="entry name" value="GRAS"/>
    <property type="match status" value="1"/>
</dbReference>
<evidence type="ECO:0000313" key="4">
    <source>
        <dbReference type="EMBL" id="GKV39203.1"/>
    </source>
</evidence>
<proteinExistence type="inferred from homology"/>
<organism evidence="4 5">
    <name type="scientific">Rubroshorea leprosula</name>
    <dbReference type="NCBI Taxonomy" id="152421"/>
    <lineage>
        <taxon>Eukaryota</taxon>
        <taxon>Viridiplantae</taxon>
        <taxon>Streptophyta</taxon>
        <taxon>Embryophyta</taxon>
        <taxon>Tracheophyta</taxon>
        <taxon>Spermatophyta</taxon>
        <taxon>Magnoliopsida</taxon>
        <taxon>eudicotyledons</taxon>
        <taxon>Gunneridae</taxon>
        <taxon>Pentapetalae</taxon>
        <taxon>rosids</taxon>
        <taxon>malvids</taxon>
        <taxon>Malvales</taxon>
        <taxon>Dipterocarpaceae</taxon>
        <taxon>Rubroshorea</taxon>
    </lineage>
</organism>
<comment type="caution">
    <text evidence="4">The sequence shown here is derived from an EMBL/GenBank/DDBJ whole genome shotgun (WGS) entry which is preliminary data.</text>
</comment>
<evidence type="ECO:0000256" key="3">
    <source>
        <dbReference type="PROSITE-ProRule" id="PRU01191"/>
    </source>
</evidence>
<name>A0AAV5LP31_9ROSI</name>
<keyword evidence="2" id="KW-0804">Transcription</keyword>
<evidence type="ECO:0000313" key="5">
    <source>
        <dbReference type="Proteomes" id="UP001054252"/>
    </source>
</evidence>
<gene>
    <name evidence="4" type="ORF">SLEP1_g47010</name>
</gene>
<reference evidence="4 5" key="1">
    <citation type="journal article" date="2021" name="Commun. Biol.">
        <title>The genome of Shorea leprosula (Dipterocarpaceae) highlights the ecological relevance of drought in aseasonal tropical rainforests.</title>
        <authorList>
            <person name="Ng K.K.S."/>
            <person name="Kobayashi M.J."/>
            <person name="Fawcett J.A."/>
            <person name="Hatakeyama M."/>
            <person name="Paape T."/>
            <person name="Ng C.H."/>
            <person name="Ang C.C."/>
            <person name="Tnah L.H."/>
            <person name="Lee C.T."/>
            <person name="Nishiyama T."/>
            <person name="Sese J."/>
            <person name="O'Brien M.J."/>
            <person name="Copetti D."/>
            <person name="Mohd Noor M.I."/>
            <person name="Ong R.C."/>
            <person name="Putra M."/>
            <person name="Sireger I.Z."/>
            <person name="Indrioko S."/>
            <person name="Kosugi Y."/>
            <person name="Izuno A."/>
            <person name="Isagi Y."/>
            <person name="Lee S.L."/>
            <person name="Shimizu K.K."/>
        </authorList>
    </citation>
    <scope>NUCLEOTIDE SEQUENCE [LARGE SCALE GENOMIC DNA]</scope>
    <source>
        <strain evidence="4">214</strain>
    </source>
</reference>
<evidence type="ECO:0000256" key="1">
    <source>
        <dbReference type="ARBA" id="ARBA00023015"/>
    </source>
</evidence>
<dbReference type="Pfam" id="PF03514">
    <property type="entry name" value="GRAS"/>
    <property type="match status" value="1"/>
</dbReference>
<keyword evidence="1" id="KW-0805">Transcription regulation</keyword>
<dbReference type="AlphaFoldDB" id="A0AAV5LP31"/>
<evidence type="ECO:0000256" key="2">
    <source>
        <dbReference type="ARBA" id="ARBA00023163"/>
    </source>
</evidence>